<name>A0ABZ0ZQ87_9ACTN</name>
<sequence>MSTAVRALSDGWVVAQRNLIKVKRVPDILVFVLISPIMFVLLFAYVFGGAIDVPGEVDYKEFLVPGIFAQTVVFGATFTGYGLADDMQKGIIDRFKSLPMARSAVLVGRTTSDVAYNVISLAIMALTGLVVGWRIREGVVDAALAFLLLLVFAYAISWIMAYVGLIVPSVEVVNNASFIVIMPLTFVSNAFVPAESFSGVLQTFVEWNPVSTVTQACRELFGNTDPSIAVPDSWALQNPVVYTLLWAVAIVAVFAPLSSRQYRLSTSK</sequence>
<protein>
    <recommendedName>
        <fullName evidence="6">Transport permease protein</fullName>
    </recommendedName>
</protein>
<evidence type="ECO:0000256" key="5">
    <source>
        <dbReference type="ARBA" id="ARBA00023251"/>
    </source>
</evidence>
<feature type="transmembrane region" description="Helical" evidence="6">
    <location>
        <begin position="172"/>
        <end position="192"/>
    </location>
</feature>
<evidence type="ECO:0000259" key="7">
    <source>
        <dbReference type="PROSITE" id="PS51012"/>
    </source>
</evidence>
<comment type="similarity">
    <text evidence="6">Belongs to the ABC-2 integral membrane protein family.</text>
</comment>
<keyword evidence="9" id="KW-1185">Reference proteome</keyword>
<feature type="domain" description="ABC transmembrane type-2" evidence="7">
    <location>
        <begin position="27"/>
        <end position="265"/>
    </location>
</feature>
<comment type="subcellular location">
    <subcellularLocation>
        <location evidence="6">Cell membrane</location>
        <topology evidence="6">Multi-pass membrane protein</topology>
    </subcellularLocation>
    <subcellularLocation>
        <location evidence="1">Membrane</location>
        <topology evidence="1">Multi-pass membrane protein</topology>
    </subcellularLocation>
</comment>
<evidence type="ECO:0000256" key="2">
    <source>
        <dbReference type="ARBA" id="ARBA00022692"/>
    </source>
</evidence>
<evidence type="ECO:0000256" key="1">
    <source>
        <dbReference type="ARBA" id="ARBA00004141"/>
    </source>
</evidence>
<dbReference type="PANTHER" id="PTHR43229">
    <property type="entry name" value="NODULATION PROTEIN J"/>
    <property type="match status" value="1"/>
</dbReference>
<keyword evidence="6" id="KW-1003">Cell membrane</keyword>
<dbReference type="RefSeq" id="WP_322454357.1">
    <property type="nucleotide sequence ID" value="NZ_CP141059.1"/>
</dbReference>
<feature type="transmembrane region" description="Helical" evidence="6">
    <location>
        <begin position="142"/>
        <end position="165"/>
    </location>
</feature>
<keyword evidence="5" id="KW-0046">Antibiotic resistance</keyword>
<evidence type="ECO:0000313" key="8">
    <source>
        <dbReference type="EMBL" id="WQQ26510.1"/>
    </source>
</evidence>
<keyword evidence="4 6" id="KW-0472">Membrane</keyword>
<dbReference type="Proteomes" id="UP001327225">
    <property type="component" value="Chromosome"/>
</dbReference>
<accession>A0ABZ0ZQ87</accession>
<keyword evidence="6" id="KW-0813">Transport</keyword>
<dbReference type="Pfam" id="PF01061">
    <property type="entry name" value="ABC2_membrane"/>
    <property type="match status" value="1"/>
</dbReference>
<dbReference type="InterPro" id="IPR047817">
    <property type="entry name" value="ABC2_TM_bact-type"/>
</dbReference>
<dbReference type="InterPro" id="IPR000412">
    <property type="entry name" value="ABC_2_transport"/>
</dbReference>
<keyword evidence="3 6" id="KW-1133">Transmembrane helix</keyword>
<proteinExistence type="inferred from homology"/>
<dbReference type="PIRSF" id="PIRSF006648">
    <property type="entry name" value="DrrB"/>
    <property type="match status" value="1"/>
</dbReference>
<organism evidence="8 9">
    <name type="scientific">Nocardioides bizhenqiangii</name>
    <dbReference type="NCBI Taxonomy" id="3095076"/>
    <lineage>
        <taxon>Bacteria</taxon>
        <taxon>Bacillati</taxon>
        <taxon>Actinomycetota</taxon>
        <taxon>Actinomycetes</taxon>
        <taxon>Propionibacteriales</taxon>
        <taxon>Nocardioidaceae</taxon>
        <taxon>Nocardioides</taxon>
    </lineage>
</organism>
<evidence type="ECO:0000256" key="6">
    <source>
        <dbReference type="RuleBase" id="RU361157"/>
    </source>
</evidence>
<feature type="transmembrane region" description="Helical" evidence="6">
    <location>
        <begin position="63"/>
        <end position="84"/>
    </location>
</feature>
<keyword evidence="2 6" id="KW-0812">Transmembrane</keyword>
<gene>
    <name evidence="8" type="ORF">SHK19_21465</name>
</gene>
<feature type="transmembrane region" description="Helical" evidence="6">
    <location>
        <begin position="240"/>
        <end position="258"/>
    </location>
</feature>
<evidence type="ECO:0000256" key="3">
    <source>
        <dbReference type="ARBA" id="ARBA00022989"/>
    </source>
</evidence>
<feature type="transmembrane region" description="Helical" evidence="6">
    <location>
        <begin position="28"/>
        <end position="51"/>
    </location>
</feature>
<dbReference type="PANTHER" id="PTHR43229:SF2">
    <property type="entry name" value="NODULATION PROTEIN J"/>
    <property type="match status" value="1"/>
</dbReference>
<dbReference type="InterPro" id="IPR013525">
    <property type="entry name" value="ABC2_TM"/>
</dbReference>
<evidence type="ECO:0000313" key="9">
    <source>
        <dbReference type="Proteomes" id="UP001327225"/>
    </source>
</evidence>
<evidence type="ECO:0000256" key="4">
    <source>
        <dbReference type="ARBA" id="ARBA00023136"/>
    </source>
</evidence>
<reference evidence="9" key="1">
    <citation type="submission" date="2023-12" db="EMBL/GenBank/DDBJ databases">
        <title>Novel species in genus Nocardioides.</title>
        <authorList>
            <person name="Zhou H."/>
        </authorList>
    </citation>
    <scope>NUCLEOTIDE SEQUENCE [LARGE SCALE GENOMIC DNA]</scope>
    <source>
        <strain evidence="9">HM61</strain>
    </source>
</reference>
<feature type="transmembrane region" description="Helical" evidence="6">
    <location>
        <begin position="114"/>
        <end position="136"/>
    </location>
</feature>
<dbReference type="PROSITE" id="PS51012">
    <property type="entry name" value="ABC_TM2"/>
    <property type="match status" value="1"/>
</dbReference>
<dbReference type="InterPro" id="IPR051784">
    <property type="entry name" value="Nod_factor_ABC_transporter"/>
</dbReference>
<dbReference type="EMBL" id="CP141059">
    <property type="protein sequence ID" value="WQQ26510.1"/>
    <property type="molecule type" value="Genomic_DNA"/>
</dbReference>